<dbReference type="Pfam" id="PF22600">
    <property type="entry name" value="MTPAP-like_central"/>
    <property type="match status" value="1"/>
</dbReference>
<dbReference type="AlphaFoldDB" id="A0A8S1LDB6"/>
<dbReference type="CDD" id="cd05402">
    <property type="entry name" value="NT_PAP_TUTase"/>
    <property type="match status" value="1"/>
</dbReference>
<feature type="region of interest" description="Disordered" evidence="1">
    <location>
        <begin position="465"/>
        <end position="507"/>
    </location>
</feature>
<gene>
    <name evidence="4" type="ORF">PSON_ATCC_30995.1.T0180275</name>
</gene>
<feature type="compositionally biased region" description="Basic and acidic residues" evidence="1">
    <location>
        <begin position="519"/>
        <end position="531"/>
    </location>
</feature>
<protein>
    <recommendedName>
        <fullName evidence="3">Poly(A) RNA polymerase mitochondrial-like central palm domain-containing protein</fullName>
    </recommendedName>
</protein>
<dbReference type="GO" id="GO:0043634">
    <property type="term" value="P:polyadenylation-dependent ncRNA catabolic process"/>
    <property type="evidence" value="ECO:0007669"/>
    <property type="project" value="TreeGrafter"/>
</dbReference>
<dbReference type="GO" id="GO:1990817">
    <property type="term" value="F:poly(A) RNA polymerase activity"/>
    <property type="evidence" value="ECO:0007669"/>
    <property type="project" value="InterPro"/>
</dbReference>
<sequence length="1001" mass="117402">MVLICFKSLLEAACFKCCFLFLRYIYILLIVVIFRVKKQNINEIAVNSKKITTFIMRMYLHDLLVERCNYALRDDNPKFPSINEDIKAVCLVRKRRSHEEEKLHLEQKLLSKICIIDQDDIFDKFCIQGTLEDIINLLIECSNGLAFSSQPKITLNSIAKQYIVNDAIWFNPKTYQTCAGWVINEFEKAIALIYYQNQQGNLTDNNNQIQNEDLKKYWMQNVDFKNKILHQIPQICKEFKNAPKKKNTKQEDILWAQLIMKKPLQQNEGQNANDKNVAILQQQINEEEIHQLFENNNFDQIQCLPLERFTQLSSFCEKRVLRMIRDQFKEKLVKDLQEIEGKEKKKSQEQKKKSKKQKKQKTKNENEPQKNNLLSTQDKCNSFEIIDKQDTTQDDVHCTECECNRHSNSCSDNKQIDFITADLEKKDNNIIEPTKIIEIIQEMDINENEQNGQNEEEDNWVVITGPKKQRKKNQRKFASSQDLQFKKSHSYNKSNQQNQMISTQKPKTQIVNSFKYQQKDIQDQDKDKETFSNRNSQKASSQEIFSQQTLTPEKKEAKSPQSEKVNIVKQNTPFENPIQFNVDENLRIKPLNHLIQIQELSLYQDEQLLQNNNQNIIYSQNNIENFKTNIPEDIDTIIMNQARTLMIKKLDMDMREFNDIILTQNQEIFQMRRLIFDRISFVINQLFREFNSTVRLFGSCATGLALPESDIDIGITGFELFPATQLNGPIQKIIDFLQKMKWVKNIRAITASNMPLIKLQVDPTISFVDSSHNIVLPYIDLIPNSDEEIPSHLFSVDVSFFQYQGVKQNQHLGLISTELTLQWLSFYGELRPIVLLFKSLLKRRGLNDQYKGGISSFCIIQMVLAFLESCYQQNQATSIGFTTYKFLQFYGREFDTKKTGINYKGFNQDPFFELNEEDNQLQITIVSPITNEVISQASSFVQTILQDIKALYLATENEVTFFYEKIKYNKKKKGKKEERNLFQKELNKLYPLFSTTVYNKN</sequence>
<dbReference type="GO" id="GO:0031123">
    <property type="term" value="P:RNA 3'-end processing"/>
    <property type="evidence" value="ECO:0007669"/>
    <property type="project" value="TreeGrafter"/>
</dbReference>
<dbReference type="Proteomes" id="UP000692954">
    <property type="component" value="Unassembled WGS sequence"/>
</dbReference>
<dbReference type="PANTHER" id="PTHR23092:SF48">
    <property type="entry name" value="NUCLEOTIDYLTRANSFERASE FAMILY PROTEIN"/>
    <property type="match status" value="1"/>
</dbReference>
<keyword evidence="2" id="KW-1133">Transmembrane helix</keyword>
<keyword evidence="5" id="KW-1185">Reference proteome</keyword>
<organism evidence="4 5">
    <name type="scientific">Paramecium sonneborni</name>
    <dbReference type="NCBI Taxonomy" id="65129"/>
    <lineage>
        <taxon>Eukaryota</taxon>
        <taxon>Sar</taxon>
        <taxon>Alveolata</taxon>
        <taxon>Ciliophora</taxon>
        <taxon>Intramacronucleata</taxon>
        <taxon>Oligohymenophorea</taxon>
        <taxon>Peniculida</taxon>
        <taxon>Parameciidae</taxon>
        <taxon>Paramecium</taxon>
    </lineage>
</organism>
<dbReference type="EMBL" id="CAJJDN010000018">
    <property type="protein sequence ID" value="CAD8064002.1"/>
    <property type="molecule type" value="Genomic_DNA"/>
</dbReference>
<evidence type="ECO:0000313" key="5">
    <source>
        <dbReference type="Proteomes" id="UP000692954"/>
    </source>
</evidence>
<evidence type="ECO:0000259" key="3">
    <source>
        <dbReference type="Pfam" id="PF22600"/>
    </source>
</evidence>
<feature type="transmembrane region" description="Helical" evidence="2">
    <location>
        <begin position="12"/>
        <end position="34"/>
    </location>
</feature>
<feature type="compositionally biased region" description="Basic and acidic residues" evidence="1">
    <location>
        <begin position="341"/>
        <end position="351"/>
    </location>
</feature>
<accession>A0A8S1LDB6</accession>
<dbReference type="PANTHER" id="PTHR23092">
    <property type="entry name" value="POLY(A) RNA POLYMERASE"/>
    <property type="match status" value="1"/>
</dbReference>
<dbReference type="InterPro" id="IPR045862">
    <property type="entry name" value="Trf4-like"/>
</dbReference>
<feature type="compositionally biased region" description="Basic residues" evidence="1">
    <location>
        <begin position="352"/>
        <end position="361"/>
    </location>
</feature>
<keyword evidence="2" id="KW-0472">Membrane</keyword>
<dbReference type="OrthoDB" id="273917at2759"/>
<reference evidence="4" key="1">
    <citation type="submission" date="2021-01" db="EMBL/GenBank/DDBJ databases">
        <authorList>
            <consortium name="Genoscope - CEA"/>
            <person name="William W."/>
        </authorList>
    </citation>
    <scope>NUCLEOTIDE SEQUENCE</scope>
</reference>
<feature type="compositionally biased region" description="Polar residues" evidence="1">
    <location>
        <begin position="532"/>
        <end position="551"/>
    </location>
</feature>
<evidence type="ECO:0000256" key="1">
    <source>
        <dbReference type="SAM" id="MobiDB-lite"/>
    </source>
</evidence>
<name>A0A8S1LDB6_9CILI</name>
<dbReference type="GO" id="GO:0031499">
    <property type="term" value="C:TRAMP complex"/>
    <property type="evidence" value="ECO:0007669"/>
    <property type="project" value="TreeGrafter"/>
</dbReference>
<feature type="domain" description="Poly(A) RNA polymerase mitochondrial-like central palm" evidence="3">
    <location>
        <begin position="654"/>
        <end position="763"/>
    </location>
</feature>
<keyword evidence="2" id="KW-0812">Transmembrane</keyword>
<dbReference type="GO" id="GO:0003729">
    <property type="term" value="F:mRNA binding"/>
    <property type="evidence" value="ECO:0007669"/>
    <property type="project" value="TreeGrafter"/>
</dbReference>
<comment type="caution">
    <text evidence="4">The sequence shown here is derived from an EMBL/GenBank/DDBJ whole genome shotgun (WGS) entry which is preliminary data.</text>
</comment>
<dbReference type="GO" id="GO:0005730">
    <property type="term" value="C:nucleolus"/>
    <property type="evidence" value="ECO:0007669"/>
    <property type="project" value="TreeGrafter"/>
</dbReference>
<proteinExistence type="predicted"/>
<feature type="region of interest" description="Disordered" evidence="1">
    <location>
        <begin position="519"/>
        <end position="563"/>
    </location>
</feature>
<feature type="region of interest" description="Disordered" evidence="1">
    <location>
        <begin position="341"/>
        <end position="374"/>
    </location>
</feature>
<dbReference type="InterPro" id="IPR054708">
    <property type="entry name" value="MTPAP-like_central"/>
</dbReference>
<evidence type="ECO:0000256" key="2">
    <source>
        <dbReference type="SAM" id="Phobius"/>
    </source>
</evidence>
<feature type="compositionally biased region" description="Polar residues" evidence="1">
    <location>
        <begin position="491"/>
        <end position="507"/>
    </location>
</feature>
<evidence type="ECO:0000313" key="4">
    <source>
        <dbReference type="EMBL" id="CAD8064002.1"/>
    </source>
</evidence>